<dbReference type="PANTHER" id="PTHR42832">
    <property type="entry name" value="AMINO ACID AMINOTRANSFERASE"/>
    <property type="match status" value="1"/>
</dbReference>
<dbReference type="InterPro" id="IPR004838">
    <property type="entry name" value="NHTrfase_class1_PyrdxlP-BS"/>
</dbReference>
<dbReference type="PROSITE" id="PS00105">
    <property type="entry name" value="AA_TRANSFER_CLASS_1"/>
    <property type="match status" value="1"/>
</dbReference>
<evidence type="ECO:0000256" key="1">
    <source>
        <dbReference type="ARBA" id="ARBA00001933"/>
    </source>
</evidence>
<accession>A0A3R5UXE5</accession>
<keyword evidence="7" id="KW-1185">Reference proteome</keyword>
<dbReference type="CDD" id="cd00609">
    <property type="entry name" value="AAT_like"/>
    <property type="match status" value="1"/>
</dbReference>
<evidence type="ECO:0000256" key="2">
    <source>
        <dbReference type="ARBA" id="ARBA00022576"/>
    </source>
</evidence>
<proteinExistence type="inferred from homology"/>
<dbReference type="Proteomes" id="UP000287502">
    <property type="component" value="Chromosome"/>
</dbReference>
<dbReference type="InterPro" id="IPR015422">
    <property type="entry name" value="PyrdxlP-dep_Trfase_small"/>
</dbReference>
<dbReference type="EC" id="2.6.1.-" evidence="4"/>
<dbReference type="PANTHER" id="PTHR42832:SF3">
    <property type="entry name" value="L-GLUTAMINE--4-(METHYLSULFANYL)-2-OXOBUTANOATE AMINOTRANSFERASE"/>
    <property type="match status" value="1"/>
</dbReference>
<dbReference type="KEGG" id="gtl:EP073_01710"/>
<protein>
    <recommendedName>
        <fullName evidence="4">Aminotransferase</fullName>
        <ecNumber evidence="4">2.6.1.-</ecNumber>
    </recommendedName>
</protein>
<dbReference type="Gene3D" id="3.40.640.10">
    <property type="entry name" value="Type I PLP-dependent aspartate aminotransferase-like (Major domain)"/>
    <property type="match status" value="1"/>
</dbReference>
<evidence type="ECO:0000313" key="6">
    <source>
        <dbReference type="EMBL" id="QAR32158.1"/>
    </source>
</evidence>
<keyword evidence="3 4" id="KW-0808">Transferase</keyword>
<dbReference type="AlphaFoldDB" id="A0A3R5UXE5"/>
<dbReference type="InterPro" id="IPR015421">
    <property type="entry name" value="PyrdxlP-dep_Trfase_major"/>
</dbReference>
<dbReference type="InterPro" id="IPR050881">
    <property type="entry name" value="LL-DAP_aminotransferase"/>
</dbReference>
<comment type="cofactor">
    <cofactor evidence="1 4">
        <name>pyridoxal 5'-phosphate</name>
        <dbReference type="ChEBI" id="CHEBI:597326"/>
    </cofactor>
</comment>
<name>A0A3R5UXE5_9BACT</name>
<dbReference type="SUPFAM" id="SSF53383">
    <property type="entry name" value="PLP-dependent transferases"/>
    <property type="match status" value="1"/>
</dbReference>
<dbReference type="GO" id="GO:0030170">
    <property type="term" value="F:pyridoxal phosphate binding"/>
    <property type="evidence" value="ECO:0007669"/>
    <property type="project" value="InterPro"/>
</dbReference>
<evidence type="ECO:0000259" key="5">
    <source>
        <dbReference type="Pfam" id="PF00155"/>
    </source>
</evidence>
<dbReference type="Pfam" id="PF00155">
    <property type="entry name" value="Aminotran_1_2"/>
    <property type="match status" value="1"/>
</dbReference>
<dbReference type="InterPro" id="IPR004839">
    <property type="entry name" value="Aminotransferase_I/II_large"/>
</dbReference>
<sequence length="409" mass="45924">MSIFMENMIAERLGGKMFGKDTTIYKFEKIKRAKRAAIEANPNIELIDMGVGEPDEMADASVVETLCTEAKKRENRFYSDNGIQEFKDAAAKYMKNRFGVDIDPGTEVNHSIGSKPALAFVPLCLINPGDVALMTVPGYPVSGTITKYLGGEVYNLKLTKENNFLPDLDSIPADILKRAKFLYMNYPNNPTGALAPLSFYEKVVEFAKKNDIAVISDAAYIELTYGEKQPSFLSVPGAKEVGIEIHSLSKSYNMTGWRMAFVCGNEHLVKAFATVKDNNDSGQFIPIQKAAAYALENTALIERITEKYSRRLKALAAVLRRHGFFVNEPKGTFYLYFEIPKGTASGKKFESGEQFCDYMIREKYISSVPWDDAGNFLRFTVTFIADTPEEETRIINEIDRRLGEDKFVF</sequence>
<dbReference type="RefSeq" id="WP_128465445.1">
    <property type="nucleotide sequence ID" value="NZ_CP035108.1"/>
</dbReference>
<dbReference type="InterPro" id="IPR015424">
    <property type="entry name" value="PyrdxlP-dep_Trfase"/>
</dbReference>
<dbReference type="NCBIfam" id="NF004937">
    <property type="entry name" value="PRK06290.1"/>
    <property type="match status" value="1"/>
</dbReference>
<organism evidence="6 7">
    <name type="scientific">Geovibrio thiophilus</name>
    <dbReference type="NCBI Taxonomy" id="139438"/>
    <lineage>
        <taxon>Bacteria</taxon>
        <taxon>Pseudomonadati</taxon>
        <taxon>Deferribacterota</taxon>
        <taxon>Deferribacteres</taxon>
        <taxon>Deferribacterales</taxon>
        <taxon>Geovibrionaceae</taxon>
        <taxon>Geovibrio</taxon>
    </lineage>
</organism>
<dbReference type="GO" id="GO:0008483">
    <property type="term" value="F:transaminase activity"/>
    <property type="evidence" value="ECO:0007669"/>
    <property type="project" value="UniProtKB-KW"/>
</dbReference>
<dbReference type="OrthoDB" id="9813612at2"/>
<keyword evidence="2 4" id="KW-0032">Aminotransferase</keyword>
<evidence type="ECO:0000256" key="3">
    <source>
        <dbReference type="ARBA" id="ARBA00022679"/>
    </source>
</evidence>
<dbReference type="Gene3D" id="3.90.1150.10">
    <property type="entry name" value="Aspartate Aminotransferase, domain 1"/>
    <property type="match status" value="1"/>
</dbReference>
<gene>
    <name evidence="6" type="ORF">EP073_01710</name>
</gene>
<dbReference type="EMBL" id="CP035108">
    <property type="protein sequence ID" value="QAR32158.1"/>
    <property type="molecule type" value="Genomic_DNA"/>
</dbReference>
<evidence type="ECO:0000313" key="7">
    <source>
        <dbReference type="Proteomes" id="UP000287502"/>
    </source>
</evidence>
<feature type="domain" description="Aminotransferase class I/classII large" evidence="5">
    <location>
        <begin position="45"/>
        <end position="381"/>
    </location>
</feature>
<evidence type="ECO:0000256" key="4">
    <source>
        <dbReference type="RuleBase" id="RU000481"/>
    </source>
</evidence>
<reference evidence="6 7" key="1">
    <citation type="submission" date="2019-01" db="EMBL/GenBank/DDBJ databases">
        <title>Geovibrio thiophilus DSM 11263, complete genome.</title>
        <authorList>
            <person name="Spring S."/>
            <person name="Bunk B."/>
            <person name="Sproer C."/>
        </authorList>
    </citation>
    <scope>NUCLEOTIDE SEQUENCE [LARGE SCALE GENOMIC DNA]</scope>
    <source>
        <strain evidence="6 7">DSM 11263</strain>
    </source>
</reference>
<comment type="similarity">
    <text evidence="4">Belongs to the class-I pyridoxal-phosphate-dependent aminotransferase family.</text>
</comment>